<dbReference type="GeneID" id="25077728"/>
<proteinExistence type="inferred from homology"/>
<reference evidence="8" key="1">
    <citation type="journal article" date="2015" name="PLoS ONE">
        <title>The Plastid Genome of the Cryptomonad Teleaulax amphioxeia.</title>
        <authorList>
            <person name="Kim J.I."/>
            <person name="Yoon H.S."/>
            <person name="Yi G."/>
            <person name="Kim H.S."/>
            <person name="Yih W."/>
            <person name="Shin W."/>
        </authorList>
    </citation>
    <scope>NUCLEOTIDE SEQUENCE</scope>
    <source>
        <strain evidence="8">HACCP-CR01</strain>
    </source>
</reference>
<evidence type="ECO:0000256" key="5">
    <source>
        <dbReference type="ARBA" id="ARBA00023078"/>
    </source>
</evidence>
<keyword evidence="6 7" id="KW-0472">Membrane</keyword>
<dbReference type="HAMAP" id="MF_00828">
    <property type="entry name" value="PSI_PsaM"/>
    <property type="match status" value="1"/>
</dbReference>
<geneLocation type="plastid" evidence="8"/>
<dbReference type="EMBL" id="KP899713">
    <property type="protein sequence ID" value="AKP94609.1"/>
    <property type="molecule type" value="Genomic_DNA"/>
</dbReference>
<evidence type="ECO:0000256" key="4">
    <source>
        <dbReference type="ARBA" id="ARBA00022989"/>
    </source>
</evidence>
<dbReference type="InterPro" id="IPR010010">
    <property type="entry name" value="PSI_PsaM"/>
</dbReference>
<evidence type="ECO:0000313" key="8">
    <source>
        <dbReference type="EMBL" id="AKP94609.1"/>
    </source>
</evidence>
<name>A0A0H4SM48_9CRYP</name>
<dbReference type="AlphaFoldDB" id="A0A0H4SM48"/>
<dbReference type="SUPFAM" id="SSF81548">
    <property type="entry name" value="Subunit XII of photosystem I reaction centre, PsaM"/>
    <property type="match status" value="1"/>
</dbReference>
<keyword evidence="1 7" id="KW-0602">Photosynthesis</keyword>
<sequence>MISDTQIFVALILALVSLVLAIRLGTSLYE</sequence>
<evidence type="ECO:0000256" key="6">
    <source>
        <dbReference type="ARBA" id="ARBA00023136"/>
    </source>
</evidence>
<evidence type="ECO:0000256" key="1">
    <source>
        <dbReference type="ARBA" id="ARBA00022531"/>
    </source>
</evidence>
<dbReference type="NCBIfam" id="TIGR03053">
    <property type="entry name" value="PS_I_psaM"/>
    <property type="match status" value="1"/>
</dbReference>
<accession>A0A0H4SM48</accession>
<protein>
    <recommendedName>
        <fullName evidence="7">Photosystem I reaction center subunit XII</fullName>
    </recommendedName>
    <alternativeName>
        <fullName evidence="7">PSI-M</fullName>
    </alternativeName>
</protein>
<dbReference type="GO" id="GO:0009522">
    <property type="term" value="C:photosystem I"/>
    <property type="evidence" value="ECO:0007669"/>
    <property type="project" value="UniProtKB-KW"/>
</dbReference>
<keyword evidence="3 7" id="KW-0603">Photosystem I</keyword>
<keyword evidence="2 7" id="KW-0812">Transmembrane</keyword>
<dbReference type="RefSeq" id="YP_009159191.1">
    <property type="nucleotide sequence ID" value="NC_027589.1"/>
</dbReference>
<dbReference type="Pfam" id="PF07465">
    <property type="entry name" value="PsaM"/>
    <property type="match status" value="1"/>
</dbReference>
<organism evidence="8">
    <name type="scientific">Teleaulax amphioxeia</name>
    <dbReference type="NCBI Taxonomy" id="77931"/>
    <lineage>
        <taxon>Eukaryota</taxon>
        <taxon>Cryptophyceae</taxon>
        <taxon>Pyrenomonadales</taxon>
        <taxon>Geminigeraceae</taxon>
        <taxon>Teleaulax</taxon>
    </lineage>
</organism>
<dbReference type="GO" id="GO:0042651">
    <property type="term" value="C:thylakoid membrane"/>
    <property type="evidence" value="ECO:0007669"/>
    <property type="project" value="UniProtKB-UniRule"/>
</dbReference>
<dbReference type="InterPro" id="IPR037279">
    <property type="entry name" value="PSI_PsaM_sf"/>
</dbReference>
<gene>
    <name evidence="7 8" type="primary">psaM</name>
    <name evidence="8" type="ORF">TampPt_p039</name>
</gene>
<dbReference type="GO" id="GO:0015979">
    <property type="term" value="P:photosynthesis"/>
    <property type="evidence" value="ECO:0007669"/>
    <property type="project" value="UniProtKB-UniRule"/>
</dbReference>
<keyword evidence="5 7" id="KW-0793">Thylakoid</keyword>
<evidence type="ECO:0000256" key="2">
    <source>
        <dbReference type="ARBA" id="ARBA00022692"/>
    </source>
</evidence>
<keyword evidence="8" id="KW-0934">Plastid</keyword>
<keyword evidence="4 7" id="KW-1133">Transmembrane helix</keyword>
<comment type="similarity">
    <text evidence="7">Belongs to the PsaM family.</text>
</comment>
<evidence type="ECO:0000256" key="7">
    <source>
        <dbReference type="HAMAP-Rule" id="MF_00828"/>
    </source>
</evidence>
<evidence type="ECO:0000256" key="3">
    <source>
        <dbReference type="ARBA" id="ARBA00022836"/>
    </source>
</evidence>
<comment type="subcellular location">
    <subcellularLocation>
        <location evidence="7">Cellular thylakoid membrane</location>
        <topology evidence="7">Single-pass membrane protein</topology>
    </subcellularLocation>
</comment>